<dbReference type="NCBIfam" id="NF003501">
    <property type="entry name" value="PRK05170.1-5"/>
    <property type="match status" value="1"/>
</dbReference>
<gene>
    <name evidence="1" type="ORF">RJ41_15490</name>
</gene>
<accession>A0A0B3YW84</accession>
<dbReference type="NCBIfam" id="NF003505">
    <property type="entry name" value="PRK05170.2-3"/>
    <property type="match status" value="1"/>
</dbReference>
<dbReference type="OrthoDB" id="9786855at2"/>
<dbReference type="AlphaFoldDB" id="A0A0B3YW84"/>
<dbReference type="PIRSF" id="PIRSF006173">
    <property type="entry name" value="UCP006173"/>
    <property type="match status" value="1"/>
</dbReference>
<dbReference type="RefSeq" id="WP_039222778.1">
    <property type="nucleotide sequence ID" value="NZ_JWLW01000065.1"/>
</dbReference>
<dbReference type="Pfam" id="PF03692">
    <property type="entry name" value="CxxCxxCC"/>
    <property type="match status" value="1"/>
</dbReference>
<dbReference type="PANTHER" id="PTHR37421">
    <property type="entry name" value="UPF0260 PROTEIN YCGN"/>
    <property type="match status" value="1"/>
</dbReference>
<evidence type="ECO:0000313" key="1">
    <source>
        <dbReference type="EMBL" id="KHT44975.1"/>
    </source>
</evidence>
<dbReference type="InterPro" id="IPR008228">
    <property type="entry name" value="UCP006173"/>
</dbReference>
<dbReference type="PANTHER" id="PTHR37421:SF1">
    <property type="entry name" value="UPF0260 PROTEIN YCGN"/>
    <property type="match status" value="1"/>
</dbReference>
<name>A0A0B3YW84_9ALTE</name>
<reference evidence="1 2" key="1">
    <citation type="submission" date="2014-12" db="EMBL/GenBank/DDBJ databases">
        <title>Genome sequencing of Alteromonas marina AD001.</title>
        <authorList>
            <person name="Adrian T.G.S."/>
            <person name="Chan K.G."/>
        </authorList>
    </citation>
    <scope>NUCLEOTIDE SEQUENCE [LARGE SCALE GENOMIC DNA]</scope>
    <source>
        <strain evidence="1 2">AD001</strain>
    </source>
</reference>
<evidence type="ECO:0000313" key="2">
    <source>
        <dbReference type="Proteomes" id="UP000031197"/>
    </source>
</evidence>
<dbReference type="EMBL" id="JWLW01000065">
    <property type="protein sequence ID" value="KHT44975.1"/>
    <property type="molecule type" value="Genomic_DNA"/>
</dbReference>
<keyword evidence="2" id="KW-1185">Reference proteome</keyword>
<organism evidence="1 2">
    <name type="scientific">Alteromonas marina</name>
    <dbReference type="NCBI Taxonomy" id="203795"/>
    <lineage>
        <taxon>Bacteria</taxon>
        <taxon>Pseudomonadati</taxon>
        <taxon>Pseudomonadota</taxon>
        <taxon>Gammaproteobacteria</taxon>
        <taxon>Alteromonadales</taxon>
        <taxon>Alteromonadaceae</taxon>
        <taxon>Alteromonas/Salinimonas group</taxon>
        <taxon>Alteromonas</taxon>
    </lineage>
</organism>
<dbReference type="Proteomes" id="UP000031197">
    <property type="component" value="Unassembled WGS sequence"/>
</dbReference>
<protein>
    <submittedName>
        <fullName evidence="1">Uncharacterized protein</fullName>
    </submittedName>
</protein>
<proteinExistence type="predicted"/>
<dbReference type="InterPro" id="IPR005358">
    <property type="entry name" value="Puta_zinc/iron-chelating_dom"/>
</dbReference>
<sequence>MTAAFWETKSLEEMTQQEWESLCDGCGKCCLQKFIDDDAVEEYEVTDHINDNEKIHYTNIVCTYLNTKKCECTQYERRTELVPDCVKLTKENLKDIFFMPNSCTYRRLHEGRGIPSWHPLLNKGKKHVMHAKGMSVRNKTVFETDVDLNNFEDYIAIWPLEDID</sequence>
<comment type="caution">
    <text evidence="1">The sequence shown here is derived from an EMBL/GenBank/DDBJ whole genome shotgun (WGS) entry which is preliminary data.</text>
</comment>